<reference evidence="2" key="1">
    <citation type="submission" date="2022-07" db="EMBL/GenBank/DDBJ databases">
        <title>Genome Sequence of Agrocybe chaxingu.</title>
        <authorList>
            <person name="Buettner E."/>
        </authorList>
    </citation>
    <scope>NUCLEOTIDE SEQUENCE</scope>
    <source>
        <strain evidence="2">MP-N11</strain>
    </source>
</reference>
<protein>
    <recommendedName>
        <fullName evidence="4">F-box domain-containing protein</fullName>
    </recommendedName>
</protein>
<organism evidence="2 3">
    <name type="scientific">Agrocybe chaxingu</name>
    <dbReference type="NCBI Taxonomy" id="84603"/>
    <lineage>
        <taxon>Eukaryota</taxon>
        <taxon>Fungi</taxon>
        <taxon>Dikarya</taxon>
        <taxon>Basidiomycota</taxon>
        <taxon>Agaricomycotina</taxon>
        <taxon>Agaricomycetes</taxon>
        <taxon>Agaricomycetidae</taxon>
        <taxon>Agaricales</taxon>
        <taxon>Agaricineae</taxon>
        <taxon>Strophariaceae</taxon>
        <taxon>Agrocybe</taxon>
    </lineage>
</organism>
<comment type="caution">
    <text evidence="2">The sequence shown here is derived from an EMBL/GenBank/DDBJ whole genome shotgun (WGS) entry which is preliminary data.</text>
</comment>
<name>A0A9W8MU30_9AGAR</name>
<dbReference type="Proteomes" id="UP001148786">
    <property type="component" value="Unassembled WGS sequence"/>
</dbReference>
<accession>A0A9W8MU30</accession>
<dbReference type="EMBL" id="JANKHO010000436">
    <property type="protein sequence ID" value="KAJ3509940.1"/>
    <property type="molecule type" value="Genomic_DNA"/>
</dbReference>
<evidence type="ECO:0000256" key="1">
    <source>
        <dbReference type="SAM" id="MobiDB-lite"/>
    </source>
</evidence>
<feature type="region of interest" description="Disordered" evidence="1">
    <location>
        <begin position="1"/>
        <end position="21"/>
    </location>
</feature>
<proteinExistence type="predicted"/>
<evidence type="ECO:0000313" key="2">
    <source>
        <dbReference type="EMBL" id="KAJ3509940.1"/>
    </source>
</evidence>
<dbReference type="OrthoDB" id="3048627at2759"/>
<keyword evidence="3" id="KW-1185">Reference proteome</keyword>
<gene>
    <name evidence="2" type="ORF">NLJ89_g4953</name>
</gene>
<evidence type="ECO:0000313" key="3">
    <source>
        <dbReference type="Proteomes" id="UP001148786"/>
    </source>
</evidence>
<dbReference type="AlphaFoldDB" id="A0A9W8MU30"/>
<sequence length="543" mass="62472">MPPKKKSTADKAVQSGDLKPLSKVESVPNEVLARILGGLYPHTMVVEKQTPQKKASPGGVYRDEPCVQDMNDQVISFGWQPERESPERSEVVSFTYHLHVASAVCQQWRDVILHLPEYWSRVIVFVDRDVKPADIKERIDRARDLPLDILVTRSPYGGAHYDNNDNEAEIKQEKTRAKKIMKLLRPLIPRCRSFVFDVEYSSSLPFISQSFRGTAPRLRVLKLQCRVDTKDAVLPRVPKIKRKDEFIFPRLSTVVLDGATFMDACNIPSFMRQLKDMYLDTLSISRLTAPNPDDEDEDDEYDPAGFDIYNLADHLANIGYTRHLTLAYIDVAYDPGTEEGGEHQWRVDNLTIKGQDEPWVEELNCITFGSSLCYYHLINSSIYYESMMMAHHLRLEGIIDFGNFGRTMERHFGNRLDIVKCNRFMDYHLDAIANGCRFLRRLYLVDCPNITIGGLKLMLADREALASKNDERPKGCHDTSDDVESIVEVDEEDDTQMTLSYASRLGRKTFTPIHRLHVKGHQLKLTTAEHQWFSDRLEFFSWD</sequence>
<evidence type="ECO:0008006" key="4">
    <source>
        <dbReference type="Google" id="ProtNLM"/>
    </source>
</evidence>